<protein>
    <submittedName>
        <fullName evidence="3">Glycosyltransferase family 4 protein</fullName>
    </submittedName>
</protein>
<dbReference type="RefSeq" id="WP_394848553.1">
    <property type="nucleotide sequence ID" value="NZ_CP089982.1"/>
</dbReference>
<dbReference type="EMBL" id="CP089982">
    <property type="protein sequence ID" value="WXA97935.1"/>
    <property type="molecule type" value="Genomic_DNA"/>
</dbReference>
<dbReference type="InterPro" id="IPR028098">
    <property type="entry name" value="Glyco_trans_4-like_N"/>
</dbReference>
<dbReference type="Pfam" id="PF13439">
    <property type="entry name" value="Glyco_transf_4"/>
    <property type="match status" value="1"/>
</dbReference>
<name>A0ABZ2KGY6_9BACT</name>
<dbReference type="SUPFAM" id="SSF53756">
    <property type="entry name" value="UDP-Glycosyltransferase/glycogen phosphorylase"/>
    <property type="match status" value="1"/>
</dbReference>
<feature type="domain" description="Glycosyltransferase subfamily 4-like N-terminal" evidence="2">
    <location>
        <begin position="15"/>
        <end position="178"/>
    </location>
</feature>
<keyword evidence="4" id="KW-1185">Reference proteome</keyword>
<dbReference type="CDD" id="cd03801">
    <property type="entry name" value="GT4_PimA-like"/>
    <property type="match status" value="1"/>
</dbReference>
<dbReference type="InterPro" id="IPR050194">
    <property type="entry name" value="Glycosyltransferase_grp1"/>
</dbReference>
<dbReference type="Pfam" id="PF00534">
    <property type="entry name" value="Glycos_transf_1"/>
    <property type="match status" value="1"/>
</dbReference>
<evidence type="ECO:0000259" key="2">
    <source>
        <dbReference type="Pfam" id="PF13439"/>
    </source>
</evidence>
<feature type="domain" description="Glycosyl transferase family 1" evidence="1">
    <location>
        <begin position="188"/>
        <end position="351"/>
    </location>
</feature>
<accession>A0ABZ2KGY6</accession>
<evidence type="ECO:0000259" key="1">
    <source>
        <dbReference type="Pfam" id="PF00534"/>
    </source>
</evidence>
<evidence type="ECO:0000313" key="4">
    <source>
        <dbReference type="Proteomes" id="UP001379533"/>
    </source>
</evidence>
<sequence>MRTYAIVAGDFVKTGGMDRANYALASYLARQGRSVTLIGFRADSELTSNRNVEFRAVVKPKNSYTLAGPFLASSGILEFAKRARHRTTFVVNGGNCSLPAVNWVHYVHAAFTPRLAVGTFRRAFAGIDAATSRTTERVALRMATHVIANSERTKRDLVELVGVREERVRVIYLGTDPAQFRSANDEERRKVREELGWHPDLPYVAFIGALHDRRKGFDVVFDAWRALARSSWDARLVVIGAGSELPAWKARAQAQGLGDQLLFLGFRNDVPRVLSACDALVAPTRYEPYGLAVHEALCCELPAIVTRASGVAERYPESLSSLLLEDPDSADELARALRRWRDDMPNLRARVRSELAPVLRGRTWDDMARDMVAFMDEA</sequence>
<dbReference type="PANTHER" id="PTHR45947:SF3">
    <property type="entry name" value="SULFOQUINOVOSYL TRANSFERASE SQD2"/>
    <property type="match status" value="1"/>
</dbReference>
<dbReference type="PANTHER" id="PTHR45947">
    <property type="entry name" value="SULFOQUINOVOSYL TRANSFERASE SQD2"/>
    <property type="match status" value="1"/>
</dbReference>
<dbReference type="Gene3D" id="3.40.50.2000">
    <property type="entry name" value="Glycogen Phosphorylase B"/>
    <property type="match status" value="2"/>
</dbReference>
<gene>
    <name evidence="3" type="ORF">LZC95_13970</name>
</gene>
<reference evidence="3 4" key="1">
    <citation type="submission" date="2021-12" db="EMBL/GenBank/DDBJ databases">
        <title>Discovery of the Pendulisporaceae a myxobacterial family with distinct sporulation behavior and unique specialized metabolism.</title>
        <authorList>
            <person name="Garcia R."/>
            <person name="Popoff A."/>
            <person name="Bader C.D."/>
            <person name="Loehr J."/>
            <person name="Walesch S."/>
            <person name="Walt C."/>
            <person name="Boldt J."/>
            <person name="Bunk B."/>
            <person name="Haeckl F.J.F.P.J."/>
            <person name="Gunesch A.P."/>
            <person name="Birkelbach J."/>
            <person name="Nuebel U."/>
            <person name="Pietschmann T."/>
            <person name="Bach T."/>
            <person name="Mueller R."/>
        </authorList>
    </citation>
    <scope>NUCLEOTIDE SEQUENCE [LARGE SCALE GENOMIC DNA]</scope>
    <source>
        <strain evidence="3 4">MSr12523</strain>
    </source>
</reference>
<proteinExistence type="predicted"/>
<dbReference type="Proteomes" id="UP001379533">
    <property type="component" value="Chromosome"/>
</dbReference>
<dbReference type="InterPro" id="IPR001296">
    <property type="entry name" value="Glyco_trans_1"/>
</dbReference>
<organism evidence="3 4">
    <name type="scientific">Pendulispora brunnea</name>
    <dbReference type="NCBI Taxonomy" id="2905690"/>
    <lineage>
        <taxon>Bacteria</taxon>
        <taxon>Pseudomonadati</taxon>
        <taxon>Myxococcota</taxon>
        <taxon>Myxococcia</taxon>
        <taxon>Myxococcales</taxon>
        <taxon>Sorangiineae</taxon>
        <taxon>Pendulisporaceae</taxon>
        <taxon>Pendulispora</taxon>
    </lineage>
</organism>
<evidence type="ECO:0000313" key="3">
    <source>
        <dbReference type="EMBL" id="WXA97935.1"/>
    </source>
</evidence>